<dbReference type="SUPFAM" id="SSF53335">
    <property type="entry name" value="S-adenosyl-L-methionine-dependent methyltransferases"/>
    <property type="match status" value="1"/>
</dbReference>
<dbReference type="Proteomes" id="UP000281084">
    <property type="component" value="Unassembled WGS sequence"/>
</dbReference>
<keyword evidence="1" id="KW-0808">Transferase</keyword>
<sequence>MNWNQCSDCHHIFRDGYYTDEALKIVFKDTNENQIVGYNIEQQRYVSANMIEKVIGYKTDGIWLDVGFGNGSLLFTAQEYGFEPFGLDLRQQSVDEMQKYGIPAFCSDVCDIELPLPVSVISLCDVLEHIPDPKAALNKCFELLEDDGVLFISMPNYESVVWRDLDEKNLNPYWGEIEHCHNFSRSRLYSLLDEHGFKAIRYGISERYRVCMEVIAIKK</sequence>
<dbReference type="Pfam" id="PF13489">
    <property type="entry name" value="Methyltransf_23"/>
    <property type="match status" value="1"/>
</dbReference>
<accession>A0A3A8GH51</accession>
<dbReference type="InterPro" id="IPR029063">
    <property type="entry name" value="SAM-dependent_MTases_sf"/>
</dbReference>
<dbReference type="PANTHER" id="PTHR43861:SF6">
    <property type="entry name" value="METHYLTRANSFERASE TYPE 11"/>
    <property type="match status" value="1"/>
</dbReference>
<evidence type="ECO:0000313" key="2">
    <source>
        <dbReference type="Proteomes" id="UP000281084"/>
    </source>
</evidence>
<dbReference type="EMBL" id="RAXZ01000004">
    <property type="protein sequence ID" value="RKG54394.1"/>
    <property type="molecule type" value="Genomic_DNA"/>
</dbReference>
<dbReference type="AlphaFoldDB" id="A0A3A8GH51"/>
<dbReference type="GO" id="GO:0008168">
    <property type="term" value="F:methyltransferase activity"/>
    <property type="evidence" value="ECO:0007669"/>
    <property type="project" value="UniProtKB-KW"/>
</dbReference>
<organism evidence="1 2">
    <name type="scientific">Acinetobacter cumulans</name>
    <dbReference type="NCBI Taxonomy" id="2136182"/>
    <lineage>
        <taxon>Bacteria</taxon>
        <taxon>Pseudomonadati</taxon>
        <taxon>Pseudomonadota</taxon>
        <taxon>Gammaproteobacteria</taxon>
        <taxon>Moraxellales</taxon>
        <taxon>Moraxellaceae</taxon>
        <taxon>Acinetobacter</taxon>
    </lineage>
</organism>
<reference evidence="1 2" key="1">
    <citation type="submission" date="2018-09" db="EMBL/GenBank/DDBJ databases">
        <title>The draft genome of Acinetobacter spp. strains.</title>
        <authorList>
            <person name="Qin J."/>
            <person name="Feng Y."/>
            <person name="Zong Z."/>
        </authorList>
    </citation>
    <scope>NUCLEOTIDE SEQUENCE [LARGE SCALE GENOMIC DNA]</scope>
    <source>
        <strain evidence="1 2">WCHAc060002</strain>
    </source>
</reference>
<proteinExistence type="predicted"/>
<keyword evidence="1" id="KW-0489">Methyltransferase</keyword>
<dbReference type="PANTHER" id="PTHR43861">
    <property type="entry name" value="TRANS-ACONITATE 2-METHYLTRANSFERASE-RELATED"/>
    <property type="match status" value="1"/>
</dbReference>
<name>A0A3A8GH51_9GAMM</name>
<dbReference type="CDD" id="cd02440">
    <property type="entry name" value="AdoMet_MTases"/>
    <property type="match status" value="1"/>
</dbReference>
<protein>
    <submittedName>
        <fullName evidence="1">Class I SAM-dependent methyltransferase</fullName>
    </submittedName>
</protein>
<gene>
    <name evidence="1" type="ORF">D7V64_04875</name>
</gene>
<dbReference type="GO" id="GO:0032259">
    <property type="term" value="P:methylation"/>
    <property type="evidence" value="ECO:0007669"/>
    <property type="project" value="UniProtKB-KW"/>
</dbReference>
<dbReference type="Gene3D" id="3.40.50.150">
    <property type="entry name" value="Vaccinia Virus protein VP39"/>
    <property type="match status" value="1"/>
</dbReference>
<comment type="caution">
    <text evidence="1">The sequence shown here is derived from an EMBL/GenBank/DDBJ whole genome shotgun (WGS) entry which is preliminary data.</text>
</comment>
<evidence type="ECO:0000313" key="1">
    <source>
        <dbReference type="EMBL" id="RKG54394.1"/>
    </source>
</evidence>